<reference evidence="1" key="1">
    <citation type="submission" date="2022-11" db="EMBL/GenBank/DDBJ databases">
        <title>Genome Sequence of Nemania bipapillata.</title>
        <authorList>
            <person name="Buettner E."/>
        </authorList>
    </citation>
    <scope>NUCLEOTIDE SEQUENCE</scope>
    <source>
        <strain evidence="1">CP14</strain>
    </source>
</reference>
<dbReference type="Proteomes" id="UP001153334">
    <property type="component" value="Unassembled WGS sequence"/>
</dbReference>
<proteinExistence type="predicted"/>
<name>A0ACC2IZY9_9PEZI</name>
<dbReference type="EMBL" id="JAPESX010000546">
    <property type="protein sequence ID" value="KAJ8120771.1"/>
    <property type="molecule type" value="Genomic_DNA"/>
</dbReference>
<comment type="caution">
    <text evidence="1">The sequence shown here is derived from an EMBL/GenBank/DDBJ whole genome shotgun (WGS) entry which is preliminary data.</text>
</comment>
<organism evidence="1 2">
    <name type="scientific">Nemania bipapillata</name>
    <dbReference type="NCBI Taxonomy" id="110536"/>
    <lineage>
        <taxon>Eukaryota</taxon>
        <taxon>Fungi</taxon>
        <taxon>Dikarya</taxon>
        <taxon>Ascomycota</taxon>
        <taxon>Pezizomycotina</taxon>
        <taxon>Sordariomycetes</taxon>
        <taxon>Xylariomycetidae</taxon>
        <taxon>Xylariales</taxon>
        <taxon>Xylariaceae</taxon>
        <taxon>Nemania</taxon>
    </lineage>
</organism>
<evidence type="ECO:0000313" key="1">
    <source>
        <dbReference type="EMBL" id="KAJ8120771.1"/>
    </source>
</evidence>
<gene>
    <name evidence="1" type="ORF">ONZ43_g2608</name>
</gene>
<keyword evidence="2" id="KW-1185">Reference proteome</keyword>
<sequence>MVSLHSWQRPLTTLTLCLQAIGLIEASPRPTQDQPTVNVRNGTLGGVYSPEYDQDYFLGIPFAQPPVGQLRFRNPQPLNETWDGVKQVTEYADECYGYGSDTWVLGNPVSEDCLTLNVIRPHGVKGPLPVGLWIHGGGFYEGGNQDPRYNLSFIVEQSVLAKQPFIGIGINYRLHAFGLLYGEELAAEGSSNFAFRDQRLAMQWVQENIAAFGGDPAQVTIWGESAGAISVANHLVAFGGRDDKLFRAGIMESGWAPGRYPNVSDSERTYRRITDATNCSSPVTGSSLDCLRSLPIDVLSPILNSTIQGAWSAVNDGDFIQGHSGTDMWLNGNFVKVPVLVGHNRDEGTAFSVKGVDTTEDFISKVLLPTGVDNSTASILEILYPDIPAIGIPPTLKGRPPASVFGRQWKRATAFTGDYDEYAPRRMMQKAFARHDVANYGYVFNVVPAGVPPTTGSTHFQEVAFVFHNTQGLGYKNVVASNPFANVPKSYFTMAKIMSRMWVSFIATLDPNQSGVTSEIWPKYDAEDGHIMIFDTEDPRLAFSMPDTDRAEAIEYLSYLYTTVFNKP</sequence>
<protein>
    <submittedName>
        <fullName evidence="1">Uncharacterized protein</fullName>
    </submittedName>
</protein>
<evidence type="ECO:0000313" key="2">
    <source>
        <dbReference type="Proteomes" id="UP001153334"/>
    </source>
</evidence>
<accession>A0ACC2IZY9</accession>